<dbReference type="EMBL" id="WUAV01000001">
    <property type="protein sequence ID" value="KAF1768288.1"/>
    <property type="molecule type" value="Genomic_DNA"/>
</dbReference>
<evidence type="ECO:0000313" key="2">
    <source>
        <dbReference type="Proteomes" id="UP000483820"/>
    </source>
</evidence>
<sequence length="152" mass="17158">MSQSIGPEDFPIPIIEINSINEFSTRQLLHFLLRILRIQTVQSFTSCDEQSHLIRIIRYTISPHRQIILPWSVFHLKSETVAETGARETGTVVGTQLVTVTKLGAFVNVGTCPVKTVVEFVSTWTRTFTSVRGWVTSGLASEGWTQVLRWNL</sequence>
<dbReference type="Proteomes" id="UP000483820">
    <property type="component" value="Chromosome I"/>
</dbReference>
<gene>
    <name evidence="1" type="ORF">GCK72_000100</name>
</gene>
<dbReference type="RefSeq" id="XP_053590911.1">
    <property type="nucleotide sequence ID" value="XM_053722266.1"/>
</dbReference>
<dbReference type="KEGG" id="crq:GCK72_000100"/>
<name>A0A6A5HK81_CAERE</name>
<dbReference type="AlphaFoldDB" id="A0A6A5HK81"/>
<dbReference type="CTD" id="78773026"/>
<protein>
    <submittedName>
        <fullName evidence="1">Uncharacterized protein</fullName>
    </submittedName>
</protein>
<comment type="caution">
    <text evidence="1">The sequence shown here is derived from an EMBL/GenBank/DDBJ whole genome shotgun (WGS) entry which is preliminary data.</text>
</comment>
<dbReference type="GeneID" id="78773026"/>
<evidence type="ECO:0000313" key="1">
    <source>
        <dbReference type="EMBL" id="KAF1768288.1"/>
    </source>
</evidence>
<accession>A0A6A5HK81</accession>
<proteinExistence type="predicted"/>
<reference evidence="1 2" key="1">
    <citation type="submission" date="2019-12" db="EMBL/GenBank/DDBJ databases">
        <title>Chromosome-level assembly of the Caenorhabditis remanei genome.</title>
        <authorList>
            <person name="Teterina A.A."/>
            <person name="Willis J.H."/>
            <person name="Phillips P.C."/>
        </authorList>
    </citation>
    <scope>NUCLEOTIDE SEQUENCE [LARGE SCALE GENOMIC DNA]</scope>
    <source>
        <strain evidence="1 2">PX506</strain>
        <tissue evidence="1">Whole organism</tissue>
    </source>
</reference>
<organism evidence="1 2">
    <name type="scientific">Caenorhabditis remanei</name>
    <name type="common">Caenorhabditis vulgaris</name>
    <dbReference type="NCBI Taxonomy" id="31234"/>
    <lineage>
        <taxon>Eukaryota</taxon>
        <taxon>Metazoa</taxon>
        <taxon>Ecdysozoa</taxon>
        <taxon>Nematoda</taxon>
        <taxon>Chromadorea</taxon>
        <taxon>Rhabditida</taxon>
        <taxon>Rhabditina</taxon>
        <taxon>Rhabditomorpha</taxon>
        <taxon>Rhabditoidea</taxon>
        <taxon>Rhabditidae</taxon>
        <taxon>Peloderinae</taxon>
        <taxon>Caenorhabditis</taxon>
    </lineage>
</organism>